<gene>
    <name evidence="2" type="ORF">H8891_05300</name>
</gene>
<protein>
    <recommendedName>
        <fullName evidence="4">DUF5673 domain-containing protein</fullName>
    </recommendedName>
</protein>
<comment type="caution">
    <text evidence="2">The sequence shown here is derived from an EMBL/GenBank/DDBJ whole genome shotgun (WGS) entry which is preliminary data.</text>
</comment>
<proteinExistence type="predicted"/>
<keyword evidence="1" id="KW-0472">Membrane</keyword>
<accession>A0ABR7K280</accession>
<dbReference type="EMBL" id="JACRWD010000001">
    <property type="protein sequence ID" value="MBC6003209.1"/>
    <property type="molecule type" value="Genomic_DNA"/>
</dbReference>
<organism evidence="2 3">
    <name type="scientific">Paeniclostridium hominis</name>
    <dbReference type="NCBI Taxonomy" id="2764329"/>
    <lineage>
        <taxon>Bacteria</taxon>
        <taxon>Bacillati</taxon>
        <taxon>Bacillota</taxon>
        <taxon>Clostridia</taxon>
        <taxon>Peptostreptococcales</taxon>
        <taxon>Peptostreptococcaceae</taxon>
        <taxon>Paeniclostridium</taxon>
    </lineage>
</organism>
<name>A0ABR7K280_9FIRM</name>
<evidence type="ECO:0000313" key="3">
    <source>
        <dbReference type="Proteomes" id="UP000611796"/>
    </source>
</evidence>
<keyword evidence="1" id="KW-1133">Transmembrane helix</keyword>
<sequence length="197" mass="23372">MAKLSIIVFIVLVLLSIIIKNIYLFTISTTGFTIYLIYVYITCVINRKIYKGEFSEKINLYCKSRLEDSFSFTYISAIVPIINFDIDFKYIIGNFFTAPFMDQFEFIYIINAIVWLLMFISIERDIKIDSKQGILYKEGLILENGRLYRFSSVKSYEFKTSFKGIKYRELVLTFDDNKVKTVYIYKDDIEKFKELLK</sequence>
<evidence type="ECO:0000256" key="1">
    <source>
        <dbReference type="SAM" id="Phobius"/>
    </source>
</evidence>
<dbReference type="Proteomes" id="UP000611796">
    <property type="component" value="Unassembled WGS sequence"/>
</dbReference>
<reference evidence="2 3" key="1">
    <citation type="submission" date="2020-08" db="EMBL/GenBank/DDBJ databases">
        <authorList>
            <person name="Liu C."/>
            <person name="Sun Q."/>
        </authorList>
    </citation>
    <scope>NUCLEOTIDE SEQUENCE [LARGE SCALE GENOMIC DNA]</scope>
    <source>
        <strain evidence="2 3">NSJ-45</strain>
    </source>
</reference>
<dbReference type="RefSeq" id="WP_187005502.1">
    <property type="nucleotide sequence ID" value="NZ_JACRWD010000001.1"/>
</dbReference>
<evidence type="ECO:0000313" key="2">
    <source>
        <dbReference type="EMBL" id="MBC6003209.1"/>
    </source>
</evidence>
<feature type="transmembrane region" description="Helical" evidence="1">
    <location>
        <begin position="71"/>
        <end position="92"/>
    </location>
</feature>
<keyword evidence="1" id="KW-0812">Transmembrane</keyword>
<feature type="transmembrane region" description="Helical" evidence="1">
    <location>
        <begin position="104"/>
        <end position="122"/>
    </location>
</feature>
<feature type="transmembrane region" description="Helical" evidence="1">
    <location>
        <begin position="32"/>
        <end position="50"/>
    </location>
</feature>
<evidence type="ECO:0008006" key="4">
    <source>
        <dbReference type="Google" id="ProtNLM"/>
    </source>
</evidence>
<feature type="transmembrane region" description="Helical" evidence="1">
    <location>
        <begin position="7"/>
        <end position="26"/>
    </location>
</feature>
<keyword evidence="3" id="KW-1185">Reference proteome</keyword>